<accession>A0ABU7A6C2</accession>
<feature type="non-terminal residue" evidence="1">
    <location>
        <position position="123"/>
    </location>
</feature>
<reference evidence="1 2" key="1">
    <citation type="submission" date="2021-07" db="EMBL/GenBank/DDBJ databases">
        <authorList>
            <person name="Palmer J.M."/>
        </authorList>
    </citation>
    <scope>NUCLEOTIDE SEQUENCE [LARGE SCALE GENOMIC DNA]</scope>
    <source>
        <strain evidence="1 2">AT_MEX2019</strain>
        <tissue evidence="1">Muscle</tissue>
    </source>
</reference>
<organism evidence="1 2">
    <name type="scientific">Ataeniobius toweri</name>
    <dbReference type="NCBI Taxonomy" id="208326"/>
    <lineage>
        <taxon>Eukaryota</taxon>
        <taxon>Metazoa</taxon>
        <taxon>Chordata</taxon>
        <taxon>Craniata</taxon>
        <taxon>Vertebrata</taxon>
        <taxon>Euteleostomi</taxon>
        <taxon>Actinopterygii</taxon>
        <taxon>Neopterygii</taxon>
        <taxon>Teleostei</taxon>
        <taxon>Neoteleostei</taxon>
        <taxon>Acanthomorphata</taxon>
        <taxon>Ovalentaria</taxon>
        <taxon>Atherinomorphae</taxon>
        <taxon>Cyprinodontiformes</taxon>
        <taxon>Goodeidae</taxon>
        <taxon>Ataeniobius</taxon>
    </lineage>
</organism>
<proteinExistence type="predicted"/>
<evidence type="ECO:0000313" key="1">
    <source>
        <dbReference type="EMBL" id="MED6233632.1"/>
    </source>
</evidence>
<name>A0ABU7A6C2_9TELE</name>
<protein>
    <submittedName>
        <fullName evidence="1">Uncharacterized protein</fullName>
    </submittedName>
</protein>
<comment type="caution">
    <text evidence="1">The sequence shown here is derived from an EMBL/GenBank/DDBJ whole genome shotgun (WGS) entry which is preliminary data.</text>
</comment>
<dbReference type="Proteomes" id="UP001345963">
    <property type="component" value="Unassembled WGS sequence"/>
</dbReference>
<gene>
    <name evidence="1" type="ORF">ATANTOWER_014253</name>
</gene>
<dbReference type="EMBL" id="JAHUTI010002977">
    <property type="protein sequence ID" value="MED6233632.1"/>
    <property type="molecule type" value="Genomic_DNA"/>
</dbReference>
<evidence type="ECO:0000313" key="2">
    <source>
        <dbReference type="Proteomes" id="UP001345963"/>
    </source>
</evidence>
<sequence length="123" mass="13866">MMIVLQQYRYAFEGYPLSLAQSWAYSWVGLHQSCPLSQILFVVFKDRISTTGCQTHREASLYAFPSSIVLVFWLPHVLDSWRSLRVITAVNLPAAPQIFLLLKVACAALPQNLHSPACDSVQQ</sequence>
<keyword evidence="2" id="KW-1185">Reference proteome</keyword>